<dbReference type="AlphaFoldDB" id="A0AAV6KKK7"/>
<accession>A0AAV6KKK7</accession>
<name>A0AAV6KKK7_9ERIC</name>
<dbReference type="Proteomes" id="UP000823749">
    <property type="component" value="Chromosome 4"/>
</dbReference>
<reference evidence="1" key="1">
    <citation type="submission" date="2020-08" db="EMBL/GenBank/DDBJ databases">
        <title>Plant Genome Project.</title>
        <authorList>
            <person name="Zhang R.-G."/>
        </authorList>
    </citation>
    <scope>NUCLEOTIDE SEQUENCE</scope>
    <source>
        <strain evidence="1">WSP0</strain>
        <tissue evidence="1">Leaf</tissue>
    </source>
</reference>
<protein>
    <submittedName>
        <fullName evidence="1">Uncharacterized protein</fullName>
    </submittedName>
</protein>
<proteinExistence type="predicted"/>
<gene>
    <name evidence="1" type="ORF">RHGRI_010782</name>
</gene>
<evidence type="ECO:0000313" key="1">
    <source>
        <dbReference type="EMBL" id="KAG5552794.1"/>
    </source>
</evidence>
<keyword evidence="2" id="KW-1185">Reference proteome</keyword>
<comment type="caution">
    <text evidence="1">The sequence shown here is derived from an EMBL/GenBank/DDBJ whole genome shotgun (WGS) entry which is preliminary data.</text>
</comment>
<organism evidence="1 2">
    <name type="scientific">Rhododendron griersonianum</name>
    <dbReference type="NCBI Taxonomy" id="479676"/>
    <lineage>
        <taxon>Eukaryota</taxon>
        <taxon>Viridiplantae</taxon>
        <taxon>Streptophyta</taxon>
        <taxon>Embryophyta</taxon>
        <taxon>Tracheophyta</taxon>
        <taxon>Spermatophyta</taxon>
        <taxon>Magnoliopsida</taxon>
        <taxon>eudicotyledons</taxon>
        <taxon>Gunneridae</taxon>
        <taxon>Pentapetalae</taxon>
        <taxon>asterids</taxon>
        <taxon>Ericales</taxon>
        <taxon>Ericaceae</taxon>
        <taxon>Ericoideae</taxon>
        <taxon>Rhodoreae</taxon>
        <taxon>Rhododendron</taxon>
    </lineage>
</organism>
<evidence type="ECO:0000313" key="2">
    <source>
        <dbReference type="Proteomes" id="UP000823749"/>
    </source>
</evidence>
<sequence>MVDLRKIDRDDMHVDSLDEKYHACLEDISCPTLNEENNLTLNEEDNLVEELLEHSSMDLNDMASGESLVTSPQLFEAATLQEIHNFGAQAQRKKKPNSHQVVAFSAGRSKRIQAPRVWHVNGDVSNPSQTYRGYARIQRVQKDCK</sequence>
<dbReference type="EMBL" id="JACTNZ010000004">
    <property type="protein sequence ID" value="KAG5552794.1"/>
    <property type="molecule type" value="Genomic_DNA"/>
</dbReference>